<keyword evidence="3" id="KW-1185">Reference proteome</keyword>
<accession>A0ABX8Y7B2</accession>
<proteinExistence type="predicted"/>
<dbReference type="Proteomes" id="UP000826616">
    <property type="component" value="Chromosome"/>
</dbReference>
<dbReference type="SUPFAM" id="SSF57783">
    <property type="entry name" value="Zinc beta-ribbon"/>
    <property type="match status" value="1"/>
</dbReference>
<evidence type="ECO:0000259" key="1">
    <source>
        <dbReference type="PROSITE" id="PS50965"/>
    </source>
</evidence>
<evidence type="ECO:0000313" key="2">
    <source>
        <dbReference type="EMBL" id="QYY41517.1"/>
    </source>
</evidence>
<dbReference type="Pfam" id="PF08378">
    <property type="entry name" value="NERD"/>
    <property type="match status" value="1"/>
</dbReference>
<feature type="domain" description="NERD" evidence="1">
    <location>
        <begin position="43"/>
        <end position="160"/>
    </location>
</feature>
<reference evidence="2 3" key="1">
    <citation type="submission" date="2021-08" db="EMBL/GenBank/DDBJ databases">
        <title>Complete genome sequence of the strain Aneurinibacillus thermoaerophilus CCM 8960.</title>
        <authorList>
            <person name="Musilova J."/>
            <person name="Kourilova X."/>
            <person name="Pernicova I."/>
            <person name="Bezdicek M."/>
            <person name="Lengerova M."/>
            <person name="Obruca S."/>
            <person name="Sedlar K."/>
        </authorList>
    </citation>
    <scope>NUCLEOTIDE SEQUENCE [LARGE SCALE GENOMIC DNA]</scope>
    <source>
        <strain evidence="2 3">CCM 8960</strain>
    </source>
</reference>
<dbReference type="InterPro" id="IPR013498">
    <property type="entry name" value="Topo_IA_Znf"/>
</dbReference>
<dbReference type="GeneID" id="97141950"/>
<organism evidence="2 3">
    <name type="scientific">Aneurinibacillus thermoaerophilus</name>
    <dbReference type="NCBI Taxonomy" id="143495"/>
    <lineage>
        <taxon>Bacteria</taxon>
        <taxon>Bacillati</taxon>
        <taxon>Bacillota</taxon>
        <taxon>Bacilli</taxon>
        <taxon>Bacillales</taxon>
        <taxon>Paenibacillaceae</taxon>
        <taxon>Aneurinibacillus group</taxon>
        <taxon>Aneurinibacillus</taxon>
    </lineage>
</organism>
<dbReference type="PROSITE" id="PS50965">
    <property type="entry name" value="NERD"/>
    <property type="match status" value="1"/>
</dbReference>
<dbReference type="InterPro" id="IPR011528">
    <property type="entry name" value="NERD"/>
</dbReference>
<protein>
    <submittedName>
        <fullName evidence="2">NERD domain-containing protein</fullName>
    </submittedName>
</protein>
<gene>
    <name evidence="2" type="ORF">K3F53_11265</name>
</gene>
<sequence length="272" mass="30731">MEYILLGSIILLLFILAQIKSAGKKKRKLHRVPAHSNEKAERKGQMGEAIVQSILSRLGNEYISLHDVMIQGSSGRTAQIDHIVLSPYGIFVLETKAYSSYVKGYEDAKNWVQFLKNGQRHEFYNPIKQNEGHIRMLQTVLNDIVGTLPFVSIVVFVGTKDVEVEATKAVVVQENELLAAIQKHTEHKLSVEQVHKMADVLWEVNITSEKTRKRHVTDIQKRAEQVENGICPSCSSPLVERTGQYGVFLGCSGYPRCKFKVSVKRDREVIQS</sequence>
<dbReference type="Pfam" id="PF01396">
    <property type="entry name" value="Zn_ribbon_Top1"/>
    <property type="match status" value="1"/>
</dbReference>
<evidence type="ECO:0000313" key="3">
    <source>
        <dbReference type="Proteomes" id="UP000826616"/>
    </source>
</evidence>
<dbReference type="EMBL" id="CP080764">
    <property type="protein sequence ID" value="QYY41517.1"/>
    <property type="molecule type" value="Genomic_DNA"/>
</dbReference>
<dbReference type="RefSeq" id="WP_220558993.1">
    <property type="nucleotide sequence ID" value="NZ_CP080764.1"/>
</dbReference>
<dbReference type="Gene3D" id="3.30.65.10">
    <property type="entry name" value="Bacterial Topoisomerase I, domain 1"/>
    <property type="match status" value="1"/>
</dbReference>
<name>A0ABX8Y7B2_ANETH</name>